<dbReference type="EMBL" id="AP014648">
    <property type="protein sequence ID" value="BAQ18253.1"/>
    <property type="molecule type" value="Genomic_DNA"/>
</dbReference>
<protein>
    <submittedName>
        <fullName evidence="2">Flagellar protein FliJ</fullName>
    </submittedName>
</protein>
<dbReference type="OrthoDB" id="7871364at2"/>
<keyword evidence="2" id="KW-0966">Cell projection</keyword>
<proteinExistence type="predicted"/>
<feature type="coiled-coil region" evidence="1">
    <location>
        <begin position="78"/>
        <end position="112"/>
    </location>
</feature>
<keyword evidence="2" id="KW-0969">Cilium</keyword>
<sequence>MKSRDGVIRLKRFEVDEKRRKVADIESMIAEFNDMAVDLDRQIAVEQERAGISDVNHYAYPTFAKAAMQRRDNLAVSVAGLEAKLSAAKGELEEAEEELRKIEALQGRETDRGREVEPEAGFGMIGVARVAG</sequence>
<evidence type="ECO:0000256" key="1">
    <source>
        <dbReference type="SAM" id="Coils"/>
    </source>
</evidence>
<evidence type="ECO:0000313" key="2">
    <source>
        <dbReference type="EMBL" id="BAQ18253.1"/>
    </source>
</evidence>
<dbReference type="AlphaFoldDB" id="A0A0A8K5N2"/>
<gene>
    <name evidence="2" type="ORF">GL4_2820</name>
</gene>
<keyword evidence="2" id="KW-0282">Flagellum</keyword>
<keyword evidence="3" id="KW-1185">Reference proteome</keyword>
<evidence type="ECO:0000313" key="3">
    <source>
        <dbReference type="Proteomes" id="UP000031643"/>
    </source>
</evidence>
<dbReference type="KEGG" id="mcg:GL4_2820"/>
<dbReference type="HOGENOM" id="CLU_158714_0_0_5"/>
<dbReference type="Proteomes" id="UP000031643">
    <property type="component" value="Chromosome"/>
</dbReference>
<name>A0A0A8K5N2_9HYPH</name>
<organism evidence="2 3">
    <name type="scientific">Methyloceanibacter caenitepidi</name>
    <dbReference type="NCBI Taxonomy" id="1384459"/>
    <lineage>
        <taxon>Bacteria</taxon>
        <taxon>Pseudomonadati</taxon>
        <taxon>Pseudomonadota</taxon>
        <taxon>Alphaproteobacteria</taxon>
        <taxon>Hyphomicrobiales</taxon>
        <taxon>Hyphomicrobiaceae</taxon>
        <taxon>Methyloceanibacter</taxon>
    </lineage>
</organism>
<reference evidence="2 3" key="1">
    <citation type="submission" date="2014-09" db="EMBL/GenBank/DDBJ databases">
        <title>Genome sequencing of Methyloceanibacter caenitepidi Gela4.</title>
        <authorList>
            <person name="Takeuchi M."/>
            <person name="Susumu S."/>
            <person name="Kamagata Y."/>
            <person name="Oshima K."/>
            <person name="Hattori M."/>
            <person name="Iwasaki W."/>
        </authorList>
    </citation>
    <scope>NUCLEOTIDE SEQUENCE [LARGE SCALE GENOMIC DNA]</scope>
    <source>
        <strain evidence="2 3">Gela4</strain>
    </source>
</reference>
<dbReference type="RefSeq" id="WP_045368331.1">
    <property type="nucleotide sequence ID" value="NZ_AP014648.1"/>
</dbReference>
<dbReference type="STRING" id="1384459.GL4_2820"/>
<keyword evidence="1" id="KW-0175">Coiled coil</keyword>
<accession>A0A0A8K5N2</accession>